<dbReference type="STRING" id="229203.SAMN05444338_101230"/>
<organism evidence="1 2">
    <name type="scientific">Flavobacterium degerlachei</name>
    <dbReference type="NCBI Taxonomy" id="229203"/>
    <lineage>
        <taxon>Bacteria</taxon>
        <taxon>Pseudomonadati</taxon>
        <taxon>Bacteroidota</taxon>
        <taxon>Flavobacteriia</taxon>
        <taxon>Flavobacteriales</taxon>
        <taxon>Flavobacteriaceae</taxon>
        <taxon>Flavobacterium</taxon>
    </lineage>
</organism>
<evidence type="ECO:0000313" key="1">
    <source>
        <dbReference type="EMBL" id="SDW08784.1"/>
    </source>
</evidence>
<dbReference type="AlphaFoldDB" id="A0A1H2QQ74"/>
<protein>
    <submittedName>
        <fullName evidence="1">Uncharacterized protein</fullName>
    </submittedName>
</protein>
<sequence>MLFSPLINNNLLVDTVDWSAVKDMFCFKTIGTSIAILVESSNDCAFSQSILATNSKRMKLFSMGLF</sequence>
<evidence type="ECO:0000313" key="2">
    <source>
        <dbReference type="Proteomes" id="UP000198569"/>
    </source>
</evidence>
<keyword evidence="2" id="KW-1185">Reference proteome</keyword>
<dbReference type="EMBL" id="FNMV01000001">
    <property type="protein sequence ID" value="SDW08784.1"/>
    <property type="molecule type" value="Genomic_DNA"/>
</dbReference>
<gene>
    <name evidence="1" type="ORF">SAMN05444338_101230</name>
</gene>
<reference evidence="2" key="1">
    <citation type="submission" date="2016-10" db="EMBL/GenBank/DDBJ databases">
        <authorList>
            <person name="Varghese N."/>
            <person name="Submissions S."/>
        </authorList>
    </citation>
    <scope>NUCLEOTIDE SEQUENCE [LARGE SCALE GENOMIC DNA]</scope>
    <source>
        <strain evidence="2">DSM 15718</strain>
    </source>
</reference>
<proteinExistence type="predicted"/>
<accession>A0A1H2QQ74</accession>
<name>A0A1H2QQ74_9FLAO</name>
<dbReference type="Proteomes" id="UP000198569">
    <property type="component" value="Unassembled WGS sequence"/>
</dbReference>